<protein>
    <submittedName>
        <fullName evidence="1">Uncharacterized protein</fullName>
    </submittedName>
</protein>
<dbReference type="Proteomes" id="UP000240883">
    <property type="component" value="Unassembled WGS sequence"/>
</dbReference>
<dbReference type="AlphaFoldDB" id="A0A2T2P889"/>
<dbReference type="EMBL" id="KZ678128">
    <property type="protein sequence ID" value="PSN73874.1"/>
    <property type="molecule type" value="Genomic_DNA"/>
</dbReference>
<gene>
    <name evidence="1" type="ORF">BS50DRAFT_566800</name>
</gene>
<proteinExistence type="predicted"/>
<name>A0A2T2P889_CORCC</name>
<sequence>MAYPISKHPKPTLYHIYIHILSHNPSPTGCPSFARALHKALITLLRTPLSYNTNRLAAAFNRTTMAFAVPQDFLPDVFHLLALLPIAAGAPIEAKLLFDLVIAAAREMRMGWCEGKEERTAVMFGILHALRLEAEEKHQELGEMMRRLNIGCVEDWYKDGDGSRSTDVGDGSCNGGVDALTEMLEEFMNVS</sequence>
<evidence type="ECO:0000313" key="2">
    <source>
        <dbReference type="Proteomes" id="UP000240883"/>
    </source>
</evidence>
<accession>A0A2T2P889</accession>
<evidence type="ECO:0000313" key="1">
    <source>
        <dbReference type="EMBL" id="PSN73874.1"/>
    </source>
</evidence>
<organism evidence="1 2">
    <name type="scientific">Corynespora cassiicola Philippines</name>
    <dbReference type="NCBI Taxonomy" id="1448308"/>
    <lineage>
        <taxon>Eukaryota</taxon>
        <taxon>Fungi</taxon>
        <taxon>Dikarya</taxon>
        <taxon>Ascomycota</taxon>
        <taxon>Pezizomycotina</taxon>
        <taxon>Dothideomycetes</taxon>
        <taxon>Pleosporomycetidae</taxon>
        <taxon>Pleosporales</taxon>
        <taxon>Corynesporascaceae</taxon>
        <taxon>Corynespora</taxon>
    </lineage>
</organism>
<reference evidence="1 2" key="1">
    <citation type="journal article" date="2018" name="Front. Microbiol.">
        <title>Genome-Wide Analysis of Corynespora cassiicola Leaf Fall Disease Putative Effectors.</title>
        <authorList>
            <person name="Lopez D."/>
            <person name="Ribeiro S."/>
            <person name="Label P."/>
            <person name="Fumanal B."/>
            <person name="Venisse J.S."/>
            <person name="Kohler A."/>
            <person name="de Oliveira R.R."/>
            <person name="Labutti K."/>
            <person name="Lipzen A."/>
            <person name="Lail K."/>
            <person name="Bauer D."/>
            <person name="Ohm R.A."/>
            <person name="Barry K.W."/>
            <person name="Spatafora J."/>
            <person name="Grigoriev I.V."/>
            <person name="Martin F.M."/>
            <person name="Pujade-Renaud V."/>
        </authorList>
    </citation>
    <scope>NUCLEOTIDE SEQUENCE [LARGE SCALE GENOMIC DNA]</scope>
    <source>
        <strain evidence="1 2">Philippines</strain>
    </source>
</reference>
<keyword evidence="2" id="KW-1185">Reference proteome</keyword>